<protein>
    <submittedName>
        <fullName evidence="1">Uncharacterized protein</fullName>
    </submittedName>
</protein>
<evidence type="ECO:0000313" key="1">
    <source>
        <dbReference type="EMBL" id="KAJ1135607.1"/>
    </source>
</evidence>
<dbReference type="AlphaFoldDB" id="A0AAV7Q7U2"/>
<comment type="caution">
    <text evidence="1">The sequence shown here is derived from an EMBL/GenBank/DDBJ whole genome shotgun (WGS) entry which is preliminary data.</text>
</comment>
<organism evidence="1 2">
    <name type="scientific">Pleurodeles waltl</name>
    <name type="common">Iberian ribbed newt</name>
    <dbReference type="NCBI Taxonomy" id="8319"/>
    <lineage>
        <taxon>Eukaryota</taxon>
        <taxon>Metazoa</taxon>
        <taxon>Chordata</taxon>
        <taxon>Craniata</taxon>
        <taxon>Vertebrata</taxon>
        <taxon>Euteleostomi</taxon>
        <taxon>Amphibia</taxon>
        <taxon>Batrachia</taxon>
        <taxon>Caudata</taxon>
        <taxon>Salamandroidea</taxon>
        <taxon>Salamandridae</taxon>
        <taxon>Pleurodelinae</taxon>
        <taxon>Pleurodeles</taxon>
    </lineage>
</organism>
<evidence type="ECO:0000313" key="2">
    <source>
        <dbReference type="Proteomes" id="UP001066276"/>
    </source>
</evidence>
<gene>
    <name evidence="1" type="ORF">NDU88_002045</name>
</gene>
<accession>A0AAV7Q7U2</accession>
<sequence length="69" mass="7141">MQALGDVISEIGGVGLAGLVCPQGTLSNPDKYLVGGARLSAVVDTSGGQEILIEKKQPLPYLPENLFMA</sequence>
<keyword evidence="2" id="KW-1185">Reference proteome</keyword>
<dbReference type="EMBL" id="JANPWB010000010">
    <property type="protein sequence ID" value="KAJ1135607.1"/>
    <property type="molecule type" value="Genomic_DNA"/>
</dbReference>
<proteinExistence type="predicted"/>
<name>A0AAV7Q7U2_PLEWA</name>
<dbReference type="Proteomes" id="UP001066276">
    <property type="component" value="Chromosome 6"/>
</dbReference>
<reference evidence="1" key="1">
    <citation type="journal article" date="2022" name="bioRxiv">
        <title>Sequencing and chromosome-scale assembly of the giantPleurodeles waltlgenome.</title>
        <authorList>
            <person name="Brown T."/>
            <person name="Elewa A."/>
            <person name="Iarovenko S."/>
            <person name="Subramanian E."/>
            <person name="Araus A.J."/>
            <person name="Petzold A."/>
            <person name="Susuki M."/>
            <person name="Suzuki K.-i.T."/>
            <person name="Hayashi T."/>
            <person name="Toyoda A."/>
            <person name="Oliveira C."/>
            <person name="Osipova E."/>
            <person name="Leigh N.D."/>
            <person name="Simon A."/>
            <person name="Yun M.H."/>
        </authorList>
    </citation>
    <scope>NUCLEOTIDE SEQUENCE</scope>
    <source>
        <strain evidence="1">20211129_DDA</strain>
        <tissue evidence="1">Liver</tissue>
    </source>
</reference>